<protein>
    <submittedName>
        <fullName evidence="1">Uncharacterized protein</fullName>
    </submittedName>
</protein>
<organism evidence="1">
    <name type="scientific">viral metagenome</name>
    <dbReference type="NCBI Taxonomy" id="1070528"/>
    <lineage>
        <taxon>unclassified sequences</taxon>
        <taxon>metagenomes</taxon>
        <taxon>organismal metagenomes</taxon>
    </lineage>
</organism>
<reference evidence="1" key="1">
    <citation type="journal article" date="2020" name="Nature">
        <title>Giant virus diversity and host interactions through global metagenomics.</title>
        <authorList>
            <person name="Schulz F."/>
            <person name="Roux S."/>
            <person name="Paez-Espino D."/>
            <person name="Jungbluth S."/>
            <person name="Walsh D.A."/>
            <person name="Denef V.J."/>
            <person name="McMahon K.D."/>
            <person name="Konstantinidis K.T."/>
            <person name="Eloe-Fadrosh E.A."/>
            <person name="Kyrpides N.C."/>
            <person name="Woyke T."/>
        </authorList>
    </citation>
    <scope>NUCLEOTIDE SEQUENCE</scope>
    <source>
        <strain evidence="1">GVMAG-S-1038524-41</strain>
    </source>
</reference>
<evidence type="ECO:0000313" key="1">
    <source>
        <dbReference type="EMBL" id="QHU06722.1"/>
    </source>
</evidence>
<dbReference type="AlphaFoldDB" id="A0A6C0JM21"/>
<proteinExistence type="predicted"/>
<dbReference type="EMBL" id="MN740667">
    <property type="protein sequence ID" value="QHU06722.1"/>
    <property type="molecule type" value="Genomic_DNA"/>
</dbReference>
<accession>A0A6C0JM21</accession>
<name>A0A6C0JM21_9ZZZZ</name>
<sequence>MSFFQDLINEPAAQYSLMVFMLLQKCDQNMLQKT</sequence>